<proteinExistence type="predicted"/>
<evidence type="ECO:0000313" key="1">
    <source>
        <dbReference type="EMBL" id="JAH00131.1"/>
    </source>
</evidence>
<sequence length="20" mass="2524">MTITAVKWESLCFRLRWVQR</sequence>
<name>A0A0E9P6B2_ANGAN</name>
<reference evidence="1" key="2">
    <citation type="journal article" date="2015" name="Fish Shellfish Immunol.">
        <title>Early steps in the European eel (Anguilla anguilla)-Vibrio vulnificus interaction in the gills: Role of the RtxA13 toxin.</title>
        <authorList>
            <person name="Callol A."/>
            <person name="Pajuelo D."/>
            <person name="Ebbesson L."/>
            <person name="Teles M."/>
            <person name="MacKenzie S."/>
            <person name="Amaro C."/>
        </authorList>
    </citation>
    <scope>NUCLEOTIDE SEQUENCE</scope>
</reference>
<dbReference type="EMBL" id="GBXM01108446">
    <property type="protein sequence ID" value="JAH00131.1"/>
    <property type="molecule type" value="Transcribed_RNA"/>
</dbReference>
<organism evidence="1">
    <name type="scientific">Anguilla anguilla</name>
    <name type="common">European freshwater eel</name>
    <name type="synonym">Muraena anguilla</name>
    <dbReference type="NCBI Taxonomy" id="7936"/>
    <lineage>
        <taxon>Eukaryota</taxon>
        <taxon>Metazoa</taxon>
        <taxon>Chordata</taxon>
        <taxon>Craniata</taxon>
        <taxon>Vertebrata</taxon>
        <taxon>Euteleostomi</taxon>
        <taxon>Actinopterygii</taxon>
        <taxon>Neopterygii</taxon>
        <taxon>Teleostei</taxon>
        <taxon>Anguilliformes</taxon>
        <taxon>Anguillidae</taxon>
        <taxon>Anguilla</taxon>
    </lineage>
</organism>
<protein>
    <submittedName>
        <fullName evidence="1">Uncharacterized protein</fullName>
    </submittedName>
</protein>
<accession>A0A0E9P6B2</accession>
<dbReference type="AlphaFoldDB" id="A0A0E9P6B2"/>
<reference evidence="1" key="1">
    <citation type="submission" date="2014-11" db="EMBL/GenBank/DDBJ databases">
        <authorList>
            <person name="Amaro Gonzalez C."/>
        </authorList>
    </citation>
    <scope>NUCLEOTIDE SEQUENCE</scope>
</reference>
<dbReference type="EMBL" id="GBXM01106112">
    <property type="protein sequence ID" value="JAH02465.1"/>
    <property type="molecule type" value="Transcribed_RNA"/>
</dbReference>